<sequence length="141" mass="15075">MPKVSRPRDATEIMDAPTLHPSFLIDIGHSVGLGNSINKKPEHGSLANFWTASQPANSSGTLLKTNSQTNNANCIFNACSANRFPKHPRGPSPKASCGPAIELKDPSGRSQRSGSKVWISESSQRDESAAFEGFAPGERTQ</sequence>
<accession>Q0UY36</accession>
<name>Q0UY36_PHANO</name>
<evidence type="ECO:0000313" key="2">
    <source>
        <dbReference type="EMBL" id="EAT88533.1"/>
    </source>
</evidence>
<dbReference type="HOGENOM" id="CLU_1825965_0_0_1"/>
<dbReference type="GeneID" id="5971376"/>
<dbReference type="KEGG" id="pno:SNOG_03328"/>
<evidence type="ECO:0000256" key="1">
    <source>
        <dbReference type="SAM" id="MobiDB-lite"/>
    </source>
</evidence>
<feature type="region of interest" description="Disordered" evidence="1">
    <location>
        <begin position="82"/>
        <end position="141"/>
    </location>
</feature>
<dbReference type="InParanoid" id="Q0UY36"/>
<dbReference type="Proteomes" id="UP000001055">
    <property type="component" value="Unassembled WGS sequence"/>
</dbReference>
<proteinExistence type="predicted"/>
<dbReference type="RefSeq" id="XP_001793896.1">
    <property type="nucleotide sequence ID" value="XM_001793844.1"/>
</dbReference>
<dbReference type="VEuPathDB" id="FungiDB:JI435_033280"/>
<protein>
    <submittedName>
        <fullName evidence="2">Uncharacterized protein</fullName>
    </submittedName>
</protein>
<organism evidence="2 3">
    <name type="scientific">Phaeosphaeria nodorum (strain SN15 / ATCC MYA-4574 / FGSC 10173)</name>
    <name type="common">Glume blotch fungus</name>
    <name type="synonym">Parastagonospora nodorum</name>
    <dbReference type="NCBI Taxonomy" id="321614"/>
    <lineage>
        <taxon>Eukaryota</taxon>
        <taxon>Fungi</taxon>
        <taxon>Dikarya</taxon>
        <taxon>Ascomycota</taxon>
        <taxon>Pezizomycotina</taxon>
        <taxon>Dothideomycetes</taxon>
        <taxon>Pleosporomycetidae</taxon>
        <taxon>Pleosporales</taxon>
        <taxon>Pleosporineae</taxon>
        <taxon>Phaeosphaeriaceae</taxon>
        <taxon>Parastagonospora</taxon>
    </lineage>
</organism>
<gene>
    <name evidence="2" type="ORF">SNOG_03328</name>
</gene>
<dbReference type="AlphaFoldDB" id="Q0UY36"/>
<reference evidence="3" key="1">
    <citation type="journal article" date="2007" name="Plant Cell">
        <title>Dothideomycete-plant interactions illuminated by genome sequencing and EST analysis of the wheat pathogen Stagonospora nodorum.</title>
        <authorList>
            <person name="Hane J.K."/>
            <person name="Lowe R.G."/>
            <person name="Solomon P.S."/>
            <person name="Tan K.C."/>
            <person name="Schoch C.L."/>
            <person name="Spatafora J.W."/>
            <person name="Crous P.W."/>
            <person name="Kodira C."/>
            <person name="Birren B.W."/>
            <person name="Galagan J.E."/>
            <person name="Torriani S.F."/>
            <person name="McDonald B.A."/>
            <person name="Oliver R.P."/>
        </authorList>
    </citation>
    <scope>NUCLEOTIDE SEQUENCE [LARGE SCALE GENOMIC DNA]</scope>
    <source>
        <strain evidence="3">SN15 / ATCC MYA-4574 / FGSC 10173</strain>
    </source>
</reference>
<dbReference type="EMBL" id="CH445329">
    <property type="protein sequence ID" value="EAT88533.1"/>
    <property type="molecule type" value="Genomic_DNA"/>
</dbReference>
<evidence type="ECO:0000313" key="3">
    <source>
        <dbReference type="Proteomes" id="UP000001055"/>
    </source>
</evidence>